<feature type="transmembrane region" description="Helical" evidence="1">
    <location>
        <begin position="159"/>
        <end position="179"/>
    </location>
</feature>
<evidence type="ECO:0000313" key="2">
    <source>
        <dbReference type="EMBL" id="KAF8879763.1"/>
    </source>
</evidence>
<keyword evidence="3" id="KW-1185">Reference proteome</keyword>
<accession>A0A9P5TGY3</accession>
<dbReference type="EMBL" id="JADNYJ010000146">
    <property type="protein sequence ID" value="KAF8879763.1"/>
    <property type="molecule type" value="Genomic_DNA"/>
</dbReference>
<name>A0A9P5TGY3_GYMJU</name>
<keyword evidence="1" id="KW-0472">Membrane</keyword>
<protein>
    <submittedName>
        <fullName evidence="2">Uncharacterized protein</fullName>
    </submittedName>
</protein>
<keyword evidence="1" id="KW-0812">Transmembrane</keyword>
<organism evidence="2 3">
    <name type="scientific">Gymnopilus junonius</name>
    <name type="common">Spectacular rustgill mushroom</name>
    <name type="synonym">Gymnopilus spectabilis subsp. junonius</name>
    <dbReference type="NCBI Taxonomy" id="109634"/>
    <lineage>
        <taxon>Eukaryota</taxon>
        <taxon>Fungi</taxon>
        <taxon>Dikarya</taxon>
        <taxon>Basidiomycota</taxon>
        <taxon>Agaricomycotina</taxon>
        <taxon>Agaricomycetes</taxon>
        <taxon>Agaricomycetidae</taxon>
        <taxon>Agaricales</taxon>
        <taxon>Agaricineae</taxon>
        <taxon>Hymenogastraceae</taxon>
        <taxon>Gymnopilus</taxon>
    </lineage>
</organism>
<dbReference type="Proteomes" id="UP000724874">
    <property type="component" value="Unassembled WGS sequence"/>
</dbReference>
<dbReference type="AlphaFoldDB" id="A0A9P5TGY3"/>
<comment type="caution">
    <text evidence="2">The sequence shown here is derived from an EMBL/GenBank/DDBJ whole genome shotgun (WGS) entry which is preliminary data.</text>
</comment>
<gene>
    <name evidence="2" type="ORF">CPB84DRAFT_1965899</name>
</gene>
<reference evidence="2" key="1">
    <citation type="submission" date="2020-11" db="EMBL/GenBank/DDBJ databases">
        <authorList>
            <consortium name="DOE Joint Genome Institute"/>
            <person name="Ahrendt S."/>
            <person name="Riley R."/>
            <person name="Andreopoulos W."/>
            <person name="LaButti K."/>
            <person name="Pangilinan J."/>
            <person name="Ruiz-duenas F.J."/>
            <person name="Barrasa J.M."/>
            <person name="Sanchez-Garcia M."/>
            <person name="Camarero S."/>
            <person name="Miyauchi S."/>
            <person name="Serrano A."/>
            <person name="Linde D."/>
            <person name="Babiker R."/>
            <person name="Drula E."/>
            <person name="Ayuso-Fernandez I."/>
            <person name="Pacheco R."/>
            <person name="Padilla G."/>
            <person name="Ferreira P."/>
            <person name="Barriuso J."/>
            <person name="Kellner H."/>
            <person name="Castanera R."/>
            <person name="Alfaro M."/>
            <person name="Ramirez L."/>
            <person name="Pisabarro A.G."/>
            <person name="Kuo A."/>
            <person name="Tritt A."/>
            <person name="Lipzen A."/>
            <person name="He G."/>
            <person name="Yan M."/>
            <person name="Ng V."/>
            <person name="Cullen D."/>
            <person name="Martin F."/>
            <person name="Rosso M.-N."/>
            <person name="Henrissat B."/>
            <person name="Hibbett D."/>
            <person name="Martinez A.T."/>
            <person name="Grigoriev I.V."/>
        </authorList>
    </citation>
    <scope>NUCLEOTIDE SEQUENCE</scope>
    <source>
        <strain evidence="2">AH 44721</strain>
    </source>
</reference>
<evidence type="ECO:0000313" key="3">
    <source>
        <dbReference type="Proteomes" id="UP000724874"/>
    </source>
</evidence>
<proteinExistence type="predicted"/>
<keyword evidence="1" id="KW-1133">Transmembrane helix</keyword>
<evidence type="ECO:0000256" key="1">
    <source>
        <dbReference type="SAM" id="Phobius"/>
    </source>
</evidence>
<sequence length="190" mass="21950">MERSWRYIFTKGVPPENFGTGLLTDVSTFDQIADQNLYLNMPSKTPRFVIYNTYLRHLIQRPPVQMRSRLTLSPTIPMLRILKHKKASSELKVSATQIEESLPPYSVVDPVYPNAPVIPTPLPSCYYDQYAREYEEFIRARMNEPKEPKGKKRRSTWKTIFIVIGACLIVLLVVAAYLFRIAVKPILLCD</sequence>